<protein>
    <submittedName>
        <fullName evidence="1">Uncharacterized protein</fullName>
    </submittedName>
</protein>
<evidence type="ECO:0000313" key="2">
    <source>
        <dbReference type="Proteomes" id="UP000304900"/>
    </source>
</evidence>
<accession>A0A4U6D7V0</accession>
<evidence type="ECO:0000313" key="1">
    <source>
        <dbReference type="EMBL" id="TKT92836.1"/>
    </source>
</evidence>
<dbReference type="OrthoDB" id="894042at2"/>
<dbReference type="AlphaFoldDB" id="A0A4U6D7V0"/>
<proteinExistence type="predicted"/>
<sequence length="130" mass="15238">MKKLISISFLMIYLLSTSELVELVKLPVLFHHFQQHKKWDDKITFFEFLTEHYAESIADNADYDLDKKLPFKTNTDHTSGNIWIAPVTVVQSYIFKINPTFFPQKQVFTYKDGALLSFVLSSIWQPPKSF</sequence>
<dbReference type="RefSeq" id="WP_137339563.1">
    <property type="nucleotide sequence ID" value="NZ_BSQH01000010.1"/>
</dbReference>
<gene>
    <name evidence="1" type="ORF">FDK13_08580</name>
</gene>
<reference evidence="1 2" key="1">
    <citation type="submission" date="2019-05" db="EMBL/GenBank/DDBJ databases">
        <title>Dyadobacter AR-3-8 sp. nov., isolated from arctic soil.</title>
        <authorList>
            <person name="Chaudhary D.K."/>
        </authorList>
    </citation>
    <scope>NUCLEOTIDE SEQUENCE [LARGE SCALE GENOMIC DNA]</scope>
    <source>
        <strain evidence="1 2">AR-3-8</strain>
    </source>
</reference>
<organism evidence="1 2">
    <name type="scientific">Dyadobacter frigoris</name>
    <dbReference type="NCBI Taxonomy" id="2576211"/>
    <lineage>
        <taxon>Bacteria</taxon>
        <taxon>Pseudomonadati</taxon>
        <taxon>Bacteroidota</taxon>
        <taxon>Cytophagia</taxon>
        <taxon>Cytophagales</taxon>
        <taxon>Spirosomataceae</taxon>
        <taxon>Dyadobacter</taxon>
    </lineage>
</organism>
<name>A0A4U6D7V0_9BACT</name>
<comment type="caution">
    <text evidence="1">The sequence shown here is derived from an EMBL/GenBank/DDBJ whole genome shotgun (WGS) entry which is preliminary data.</text>
</comment>
<dbReference type="Proteomes" id="UP000304900">
    <property type="component" value="Unassembled WGS sequence"/>
</dbReference>
<dbReference type="EMBL" id="SZVO01000003">
    <property type="protein sequence ID" value="TKT92836.1"/>
    <property type="molecule type" value="Genomic_DNA"/>
</dbReference>
<keyword evidence="2" id="KW-1185">Reference proteome</keyword>